<dbReference type="EMBL" id="UGED01000017">
    <property type="protein sequence ID" value="STM14879.1"/>
    <property type="molecule type" value="Genomic_DNA"/>
</dbReference>
<sequence>MHDRHDATPEHIYFPGMFLAHRFMVITIEIERGEVSIDDLSIS</sequence>
<proteinExistence type="predicted"/>
<reference evidence="1 2" key="1">
    <citation type="submission" date="2018-06" db="EMBL/GenBank/DDBJ databases">
        <authorList>
            <consortium name="Pathogen Informatics"/>
            <person name="Doyle S."/>
        </authorList>
    </citation>
    <scope>NUCLEOTIDE SEQUENCE [LARGE SCALE GENOMIC DNA]</scope>
    <source>
        <strain evidence="1 2">NCTC9962</strain>
    </source>
</reference>
<evidence type="ECO:0000313" key="2">
    <source>
        <dbReference type="Proteomes" id="UP000254052"/>
    </source>
</evidence>
<dbReference type="Proteomes" id="UP000254052">
    <property type="component" value="Unassembled WGS sequence"/>
</dbReference>
<organism evidence="1 2">
    <name type="scientific">Escherichia coli</name>
    <dbReference type="NCBI Taxonomy" id="562"/>
    <lineage>
        <taxon>Bacteria</taxon>
        <taxon>Pseudomonadati</taxon>
        <taxon>Pseudomonadota</taxon>
        <taxon>Gammaproteobacteria</taxon>
        <taxon>Enterobacterales</taxon>
        <taxon>Enterobacteriaceae</taxon>
        <taxon>Escherichia</taxon>
    </lineage>
</organism>
<name>A0A377D209_ECOLX</name>
<protein>
    <submittedName>
        <fullName evidence="1">Uncharacterized protein</fullName>
    </submittedName>
</protein>
<gene>
    <name evidence="1" type="ORF">NCTC9962_06287</name>
</gene>
<dbReference type="AlphaFoldDB" id="A0A377D209"/>
<evidence type="ECO:0000313" key="1">
    <source>
        <dbReference type="EMBL" id="STM14879.1"/>
    </source>
</evidence>
<accession>A0A377D209</accession>